<evidence type="ECO:0000313" key="1">
    <source>
        <dbReference type="EMBL" id="AWI04377.1"/>
    </source>
</evidence>
<reference evidence="2" key="1">
    <citation type="submission" date="2017-04" db="EMBL/GenBank/DDBJ databases">
        <authorList>
            <person name="Song Y."/>
            <person name="Cho B.-K."/>
        </authorList>
    </citation>
    <scope>NUCLEOTIDE SEQUENCE [LARGE SCALE GENOMIC DNA]</scope>
    <source>
        <strain evidence="2">SL1</strain>
    </source>
</reference>
<evidence type="ECO:0000313" key="2">
    <source>
        <dbReference type="Proteomes" id="UP000244910"/>
    </source>
</evidence>
<gene>
    <name evidence="1" type="ORF">B9W14_07660</name>
</gene>
<name>A0A2U8DNN7_9CLOT</name>
<dbReference type="EMBL" id="CP020953">
    <property type="protein sequence ID" value="AWI04377.1"/>
    <property type="molecule type" value="Genomic_DNA"/>
</dbReference>
<dbReference type="Proteomes" id="UP000244910">
    <property type="component" value="Chromosome"/>
</dbReference>
<organism evidence="1 2">
    <name type="scientific">Clostridium drakei</name>
    <dbReference type="NCBI Taxonomy" id="332101"/>
    <lineage>
        <taxon>Bacteria</taxon>
        <taxon>Bacillati</taxon>
        <taxon>Bacillota</taxon>
        <taxon>Clostridia</taxon>
        <taxon>Eubacteriales</taxon>
        <taxon>Clostridiaceae</taxon>
        <taxon>Clostridium</taxon>
    </lineage>
</organism>
<proteinExistence type="predicted"/>
<keyword evidence="2" id="KW-1185">Reference proteome</keyword>
<dbReference type="KEGG" id="cdrk:B9W14_07660"/>
<dbReference type="RefSeq" id="WP_032079591.1">
    <property type="nucleotide sequence ID" value="NZ_CP020953.1"/>
</dbReference>
<dbReference type="AlphaFoldDB" id="A0A2U8DNN7"/>
<dbReference type="Pfam" id="PF04122">
    <property type="entry name" value="CW_binding_2"/>
    <property type="match status" value="1"/>
</dbReference>
<accession>A0A2U8DNN7</accession>
<sequence length="90" mass="9758">MKIKVKNVLASAEFSDPDDMYADALVASAISGKYSAPLVLVDKDSSDATDNAVTYIKNNAKLNTDKQLIGGTEVISQNFEDQITLVYKIN</sequence>
<protein>
    <submittedName>
        <fullName evidence="1">Cell wall-binding repeat 2 family protein</fullName>
    </submittedName>
</protein>
<dbReference type="InterPro" id="IPR007253">
    <property type="entry name" value="Cell_wall-bd_2"/>
</dbReference>